<evidence type="ECO:0000313" key="1">
    <source>
        <dbReference type="EMBL" id="OAH38595.1"/>
    </source>
</evidence>
<sequence length="76" mass="8188">MVAGRLVANLSALIVRDKSECACQTWYVAAVARMVHAVQHGNLKEIKRTHPIKTSHVHAILVLIGTALMMGVNATA</sequence>
<dbReference type="AlphaFoldDB" id="A0A177JEB9"/>
<gene>
    <name evidence="1" type="ORF">AX777_23425</name>
</gene>
<proteinExistence type="predicted"/>
<reference evidence="1 2" key="1">
    <citation type="submission" date="2016-02" db="EMBL/GenBank/DDBJ databases">
        <authorList>
            <person name="Wen L."/>
            <person name="He K."/>
            <person name="Yang H."/>
        </authorList>
    </citation>
    <scope>NUCLEOTIDE SEQUENCE [LARGE SCALE GENOMIC DNA]</scope>
    <source>
        <strain evidence="1 2">CD09_2</strain>
    </source>
</reference>
<comment type="caution">
    <text evidence="1">The sequence shown here is derived from an EMBL/GenBank/DDBJ whole genome shotgun (WGS) entry which is preliminary data.</text>
</comment>
<accession>A0A177JEB9</accession>
<name>A0A177JEB9_SPHYA</name>
<dbReference type="EMBL" id="LSTR01000081">
    <property type="protein sequence ID" value="OAH38595.1"/>
    <property type="molecule type" value="Genomic_DNA"/>
</dbReference>
<dbReference type="Proteomes" id="UP000077262">
    <property type="component" value="Unassembled WGS sequence"/>
</dbReference>
<evidence type="ECO:0000313" key="2">
    <source>
        <dbReference type="Proteomes" id="UP000077262"/>
    </source>
</evidence>
<protein>
    <submittedName>
        <fullName evidence="1">Uncharacterized protein</fullName>
    </submittedName>
</protein>
<organism evidence="1 2">
    <name type="scientific">Sphingobium yanoikuyae</name>
    <name type="common">Sphingomonas yanoikuyae</name>
    <dbReference type="NCBI Taxonomy" id="13690"/>
    <lineage>
        <taxon>Bacteria</taxon>
        <taxon>Pseudomonadati</taxon>
        <taxon>Pseudomonadota</taxon>
        <taxon>Alphaproteobacteria</taxon>
        <taxon>Sphingomonadales</taxon>
        <taxon>Sphingomonadaceae</taxon>
        <taxon>Sphingobium</taxon>
    </lineage>
</organism>